<dbReference type="PANTHER" id="PTHR43794">
    <property type="entry name" value="AMINOHYDROLASE SSNA-RELATED"/>
    <property type="match status" value="1"/>
</dbReference>
<dbReference type="GO" id="GO:0046872">
    <property type="term" value="F:metal ion binding"/>
    <property type="evidence" value="ECO:0007669"/>
    <property type="project" value="UniProtKB-KW"/>
</dbReference>
<protein>
    <submittedName>
        <fullName evidence="7">Cytosine/adenosine deaminase</fullName>
    </submittedName>
</protein>
<evidence type="ECO:0000259" key="6">
    <source>
        <dbReference type="Pfam" id="PF22039"/>
    </source>
</evidence>
<dbReference type="OrthoDB" id="3189065at2"/>
<evidence type="ECO:0000256" key="4">
    <source>
        <dbReference type="SAM" id="MobiDB-lite"/>
    </source>
</evidence>
<dbReference type="STRING" id="1136497.SAMN04489752_0185"/>
<dbReference type="AlphaFoldDB" id="A0A1H1LNX1"/>
<evidence type="ECO:0000259" key="5">
    <source>
        <dbReference type="Pfam" id="PF01979"/>
    </source>
</evidence>
<keyword evidence="2" id="KW-0378">Hydrolase</keyword>
<feature type="domain" description="Aminodeoxyfutalosine deaminase/Imidazolonepropionase-like composite" evidence="6">
    <location>
        <begin position="30"/>
        <end position="49"/>
    </location>
</feature>
<proteinExistence type="predicted"/>
<evidence type="ECO:0000313" key="7">
    <source>
        <dbReference type="EMBL" id="SDR76294.1"/>
    </source>
</evidence>
<keyword evidence="1" id="KW-0479">Metal-binding</keyword>
<reference evidence="8" key="1">
    <citation type="submission" date="2016-10" db="EMBL/GenBank/DDBJ databases">
        <authorList>
            <person name="Varghese N."/>
            <person name="Submissions S."/>
        </authorList>
    </citation>
    <scope>NUCLEOTIDE SEQUENCE [LARGE SCALE GENOMIC DNA]</scope>
    <source>
        <strain evidence="8">DSM 23676</strain>
    </source>
</reference>
<keyword evidence="3" id="KW-0862">Zinc</keyword>
<feature type="compositionally biased region" description="Polar residues" evidence="4">
    <location>
        <begin position="485"/>
        <end position="499"/>
    </location>
</feature>
<feature type="region of interest" description="Disordered" evidence="4">
    <location>
        <begin position="485"/>
        <end position="512"/>
    </location>
</feature>
<dbReference type="Pfam" id="PF01979">
    <property type="entry name" value="Amidohydro_1"/>
    <property type="match status" value="1"/>
</dbReference>
<dbReference type="RefSeq" id="WP_092009191.1">
    <property type="nucleotide sequence ID" value="NZ_LT629766.1"/>
</dbReference>
<dbReference type="InterPro" id="IPR032466">
    <property type="entry name" value="Metal_Hydrolase"/>
</dbReference>
<gene>
    <name evidence="7" type="ORF">SAMN04489752_0185</name>
</gene>
<dbReference type="PANTHER" id="PTHR43794:SF11">
    <property type="entry name" value="AMIDOHYDROLASE-RELATED DOMAIN-CONTAINING PROTEIN"/>
    <property type="match status" value="1"/>
</dbReference>
<name>A0A1H1LNX1_9MICO</name>
<dbReference type="EMBL" id="LT629766">
    <property type="protein sequence ID" value="SDR76294.1"/>
    <property type="molecule type" value="Genomic_DNA"/>
</dbReference>
<feature type="domain" description="Amidohydrolase-related" evidence="5">
    <location>
        <begin position="84"/>
        <end position="435"/>
    </location>
</feature>
<dbReference type="InterPro" id="IPR006680">
    <property type="entry name" value="Amidohydro-rel"/>
</dbReference>
<organism evidence="7 8">
    <name type="scientific">Brevibacterium siliguriense</name>
    <dbReference type="NCBI Taxonomy" id="1136497"/>
    <lineage>
        <taxon>Bacteria</taxon>
        <taxon>Bacillati</taxon>
        <taxon>Actinomycetota</taxon>
        <taxon>Actinomycetes</taxon>
        <taxon>Micrococcales</taxon>
        <taxon>Brevibacteriaceae</taxon>
        <taxon>Brevibacterium</taxon>
    </lineage>
</organism>
<dbReference type="Proteomes" id="UP000199597">
    <property type="component" value="Chromosome I"/>
</dbReference>
<dbReference type="Pfam" id="PF22039">
    <property type="entry name" value="HUTI_composite_bact"/>
    <property type="match status" value="1"/>
</dbReference>
<dbReference type="InterPro" id="IPR050287">
    <property type="entry name" value="MTA/SAH_deaminase"/>
</dbReference>
<evidence type="ECO:0000256" key="2">
    <source>
        <dbReference type="ARBA" id="ARBA00022801"/>
    </source>
</evidence>
<accession>A0A1H1LNX1</accession>
<sequence>MTQLRSLHQAPALLVPEKVLLPEGAQTGHAVLVDDGRILAVGPLAEVAATATSLLHDANAAGPNPEGDRAVTEPVRIDLPGRLLMPGFIDAHHHLTQTFGKSLVFGEPSEIFQRVWVPMESNMDAEAIDVATRLAAWESLRGGFTTVTDAGTRSSVDVSAISDVTTDVGLRCVLGVICNDLGGGVRTSTVAEVVAAAERHLSRWDAQPLVHPSLAVSIPEVASDEALVAITQMARDAGVPFQAHLNEHIVAVERSLISGGERPLERLARLGALGPELLAAHATLLTPREIRLLRDSGGAIAYNPVASSWKGNAVAPALLMHELGMRIGLGTDGTRSDAFRLLDAAETAQRLTGGMDVIDSSAGGGWTWLEQGLRGGADAVGLGGQIGEISPGARADLLVLNIDTPEFVPSWDVPWELVRLANRDQLEAVIVDGRLRLEHGWPVDWDGRAFLERAKDVSRRVVENSPITRIDPYAAEHRARWMTEHGNTSVNGSPSSVNAPRNGGTASARDDF</sequence>
<keyword evidence="8" id="KW-1185">Reference proteome</keyword>
<evidence type="ECO:0000313" key="8">
    <source>
        <dbReference type="Proteomes" id="UP000199597"/>
    </source>
</evidence>
<dbReference type="InterPro" id="IPR011059">
    <property type="entry name" value="Metal-dep_hydrolase_composite"/>
</dbReference>
<dbReference type="Gene3D" id="2.30.40.10">
    <property type="entry name" value="Urease, subunit C, domain 1"/>
    <property type="match status" value="1"/>
</dbReference>
<dbReference type="SUPFAM" id="SSF51556">
    <property type="entry name" value="Metallo-dependent hydrolases"/>
    <property type="match status" value="1"/>
</dbReference>
<dbReference type="SUPFAM" id="SSF51338">
    <property type="entry name" value="Composite domain of metallo-dependent hydrolases"/>
    <property type="match status" value="2"/>
</dbReference>
<evidence type="ECO:0000256" key="1">
    <source>
        <dbReference type="ARBA" id="ARBA00022723"/>
    </source>
</evidence>
<dbReference type="GO" id="GO:0016810">
    <property type="term" value="F:hydrolase activity, acting on carbon-nitrogen (but not peptide) bonds"/>
    <property type="evidence" value="ECO:0007669"/>
    <property type="project" value="InterPro"/>
</dbReference>
<dbReference type="InterPro" id="IPR054418">
    <property type="entry name" value="MQNX/HUTI_composite_N"/>
</dbReference>
<evidence type="ECO:0000256" key="3">
    <source>
        <dbReference type="ARBA" id="ARBA00022833"/>
    </source>
</evidence>
<dbReference type="Gene3D" id="3.20.20.140">
    <property type="entry name" value="Metal-dependent hydrolases"/>
    <property type="match status" value="1"/>
</dbReference>